<feature type="domain" description="ABC transporter" evidence="5">
    <location>
        <begin position="8"/>
        <end position="232"/>
    </location>
</feature>
<dbReference type="GO" id="GO:0005524">
    <property type="term" value="F:ATP binding"/>
    <property type="evidence" value="ECO:0007669"/>
    <property type="project" value="UniProtKB-KW"/>
</dbReference>
<proteinExistence type="inferred from homology"/>
<keyword evidence="3" id="KW-0547">Nucleotide-binding</keyword>
<dbReference type="Gene3D" id="3.40.50.300">
    <property type="entry name" value="P-loop containing nucleotide triphosphate hydrolases"/>
    <property type="match status" value="1"/>
</dbReference>
<sequence>MADEAPAVALRRVLIRYPGRAPIGPVDLTIPDGEIVALVGASGSGKSTLLRLIAGLEAPSEGEVARAAPRDRVGLVFQAPTLMPWASARTNARLPLDLMGVPRAEADRRAAAALASVGLEDRADATPARLSGGMAMRVSLARALAAEPRLLLLDEPFAALDTVTRRALAEDLHRIWVERRPTMVFVTHDVEDAAHLATRAVVLDATTGAVAETVELPSALPRPDGFRNGDEARAAVERLSAALGRAMGSGR</sequence>
<evidence type="ECO:0000313" key="6">
    <source>
        <dbReference type="EMBL" id="MFC0633460.1"/>
    </source>
</evidence>
<dbReference type="PANTHER" id="PTHR42788">
    <property type="entry name" value="TAURINE IMPORT ATP-BINDING PROTEIN-RELATED"/>
    <property type="match status" value="1"/>
</dbReference>
<protein>
    <submittedName>
        <fullName evidence="6">ABC transporter ATP-binding protein</fullName>
    </submittedName>
</protein>
<dbReference type="InterPro" id="IPR050166">
    <property type="entry name" value="ABC_transporter_ATP-bind"/>
</dbReference>
<keyword evidence="4 6" id="KW-0067">ATP-binding</keyword>
<dbReference type="InterPro" id="IPR017871">
    <property type="entry name" value="ABC_transporter-like_CS"/>
</dbReference>
<evidence type="ECO:0000256" key="4">
    <source>
        <dbReference type="ARBA" id="ARBA00022840"/>
    </source>
</evidence>
<dbReference type="SMART" id="SM00382">
    <property type="entry name" value="AAA"/>
    <property type="match status" value="1"/>
</dbReference>
<dbReference type="Proteomes" id="UP001589906">
    <property type="component" value="Unassembled WGS sequence"/>
</dbReference>
<dbReference type="EMBL" id="JBHLSW010000004">
    <property type="protein sequence ID" value="MFC0633460.1"/>
    <property type="molecule type" value="Genomic_DNA"/>
</dbReference>
<dbReference type="PROSITE" id="PS50893">
    <property type="entry name" value="ABC_TRANSPORTER_2"/>
    <property type="match status" value="1"/>
</dbReference>
<dbReference type="InterPro" id="IPR003593">
    <property type="entry name" value="AAA+_ATPase"/>
</dbReference>
<gene>
    <name evidence="6" type="ORF">ACFFGE_06170</name>
</gene>
<dbReference type="InterPro" id="IPR027417">
    <property type="entry name" value="P-loop_NTPase"/>
</dbReference>
<dbReference type="InterPro" id="IPR003439">
    <property type="entry name" value="ABC_transporter-like_ATP-bd"/>
</dbReference>
<dbReference type="Pfam" id="PF00005">
    <property type="entry name" value="ABC_tran"/>
    <property type="match status" value="1"/>
</dbReference>
<accession>A0ABV6R1G1</accession>
<dbReference type="PROSITE" id="PS00211">
    <property type="entry name" value="ABC_TRANSPORTER_1"/>
    <property type="match status" value="1"/>
</dbReference>
<evidence type="ECO:0000256" key="1">
    <source>
        <dbReference type="ARBA" id="ARBA00005417"/>
    </source>
</evidence>
<dbReference type="PANTHER" id="PTHR42788:SF19">
    <property type="entry name" value="ALIPHATIC SULFONATES IMPORT ATP-BINDING PROTEIN SSUB 2"/>
    <property type="match status" value="1"/>
</dbReference>
<name>A0ABV6R1G1_9CAUL</name>
<dbReference type="RefSeq" id="WP_376835376.1">
    <property type="nucleotide sequence ID" value="NZ_JBHLSW010000004.1"/>
</dbReference>
<evidence type="ECO:0000256" key="3">
    <source>
        <dbReference type="ARBA" id="ARBA00022741"/>
    </source>
</evidence>
<keyword evidence="2" id="KW-0813">Transport</keyword>
<evidence type="ECO:0000259" key="5">
    <source>
        <dbReference type="PROSITE" id="PS50893"/>
    </source>
</evidence>
<dbReference type="SUPFAM" id="SSF52540">
    <property type="entry name" value="P-loop containing nucleoside triphosphate hydrolases"/>
    <property type="match status" value="1"/>
</dbReference>
<comment type="similarity">
    <text evidence="1">Belongs to the ABC transporter superfamily.</text>
</comment>
<organism evidence="6 7">
    <name type="scientific">Brevundimonas balnearis</name>
    <dbReference type="NCBI Taxonomy" id="1572858"/>
    <lineage>
        <taxon>Bacteria</taxon>
        <taxon>Pseudomonadati</taxon>
        <taxon>Pseudomonadota</taxon>
        <taxon>Alphaproteobacteria</taxon>
        <taxon>Caulobacterales</taxon>
        <taxon>Caulobacteraceae</taxon>
        <taxon>Brevundimonas</taxon>
    </lineage>
</organism>
<keyword evidence="7" id="KW-1185">Reference proteome</keyword>
<comment type="caution">
    <text evidence="6">The sequence shown here is derived from an EMBL/GenBank/DDBJ whole genome shotgun (WGS) entry which is preliminary data.</text>
</comment>
<reference evidence="6 7" key="1">
    <citation type="submission" date="2024-09" db="EMBL/GenBank/DDBJ databases">
        <authorList>
            <person name="Sun Q."/>
            <person name="Mori K."/>
        </authorList>
    </citation>
    <scope>NUCLEOTIDE SEQUENCE [LARGE SCALE GENOMIC DNA]</scope>
    <source>
        <strain evidence="6 7">NCAIM B.02621</strain>
    </source>
</reference>
<evidence type="ECO:0000313" key="7">
    <source>
        <dbReference type="Proteomes" id="UP001589906"/>
    </source>
</evidence>
<evidence type="ECO:0000256" key="2">
    <source>
        <dbReference type="ARBA" id="ARBA00022448"/>
    </source>
</evidence>